<evidence type="ECO:0000313" key="2">
    <source>
        <dbReference type="Proteomes" id="UP000605670"/>
    </source>
</evidence>
<dbReference type="Proteomes" id="UP000605670">
    <property type="component" value="Unassembled WGS sequence"/>
</dbReference>
<name>A0A917F3F1_9MICO</name>
<gene>
    <name evidence="1" type="ORF">GCM10011366_16280</name>
</gene>
<reference evidence="1" key="1">
    <citation type="journal article" date="2014" name="Int. J. Syst. Evol. Microbiol.">
        <title>Complete genome sequence of Corynebacterium casei LMG S-19264T (=DSM 44701T), isolated from a smear-ripened cheese.</title>
        <authorList>
            <consortium name="US DOE Joint Genome Institute (JGI-PGF)"/>
            <person name="Walter F."/>
            <person name="Albersmeier A."/>
            <person name="Kalinowski J."/>
            <person name="Ruckert C."/>
        </authorList>
    </citation>
    <scope>NUCLEOTIDE SEQUENCE</scope>
    <source>
        <strain evidence="1">CGMCC 1.12160</strain>
    </source>
</reference>
<proteinExistence type="predicted"/>
<dbReference type="RefSeq" id="WP_188429709.1">
    <property type="nucleotide sequence ID" value="NZ_BAABKH010000001.1"/>
</dbReference>
<keyword evidence="2" id="KW-1185">Reference proteome</keyword>
<sequence>MIRIPVDFNARAHDGLVVASMRRIQGEVQVGDEVLADAREDEMVYMARVVEIDGRKVYLDVDWTRNLAQEPLTVLLMSAAPSLSRGTTTTTLTPVPMRYTPVHHTVRLHVPA</sequence>
<organism evidence="1 2">
    <name type="scientific">Ornithinimicrobium tianjinense</name>
    <dbReference type="NCBI Taxonomy" id="1195761"/>
    <lineage>
        <taxon>Bacteria</taxon>
        <taxon>Bacillati</taxon>
        <taxon>Actinomycetota</taxon>
        <taxon>Actinomycetes</taxon>
        <taxon>Micrococcales</taxon>
        <taxon>Ornithinimicrobiaceae</taxon>
        <taxon>Ornithinimicrobium</taxon>
    </lineage>
</organism>
<dbReference type="AlphaFoldDB" id="A0A917F3F1"/>
<protein>
    <submittedName>
        <fullName evidence="1">Uncharacterized protein</fullName>
    </submittedName>
</protein>
<dbReference type="EMBL" id="BMEM01000002">
    <property type="protein sequence ID" value="GGF49134.1"/>
    <property type="molecule type" value="Genomic_DNA"/>
</dbReference>
<comment type="caution">
    <text evidence="1">The sequence shown here is derived from an EMBL/GenBank/DDBJ whole genome shotgun (WGS) entry which is preliminary data.</text>
</comment>
<accession>A0A917F3F1</accession>
<reference evidence="1" key="2">
    <citation type="submission" date="2020-09" db="EMBL/GenBank/DDBJ databases">
        <authorList>
            <person name="Sun Q."/>
            <person name="Zhou Y."/>
        </authorList>
    </citation>
    <scope>NUCLEOTIDE SEQUENCE</scope>
    <source>
        <strain evidence="1">CGMCC 1.12160</strain>
    </source>
</reference>
<evidence type="ECO:0000313" key="1">
    <source>
        <dbReference type="EMBL" id="GGF49134.1"/>
    </source>
</evidence>